<protein>
    <submittedName>
        <fullName evidence="1">WYL domain-containing protein</fullName>
    </submittedName>
</protein>
<accession>A0ABD5SZS3</accession>
<evidence type="ECO:0000313" key="2">
    <source>
        <dbReference type="Proteomes" id="UP001596383"/>
    </source>
</evidence>
<evidence type="ECO:0000313" key="1">
    <source>
        <dbReference type="EMBL" id="MFC6768625.1"/>
    </source>
</evidence>
<dbReference type="AlphaFoldDB" id="A0ABD5SZS3"/>
<organism evidence="1 2">
    <name type="scientific">Natrinema soli</name>
    <dbReference type="NCBI Taxonomy" id="1930624"/>
    <lineage>
        <taxon>Archaea</taxon>
        <taxon>Methanobacteriati</taxon>
        <taxon>Methanobacteriota</taxon>
        <taxon>Stenosarchaea group</taxon>
        <taxon>Halobacteria</taxon>
        <taxon>Halobacteriales</taxon>
        <taxon>Natrialbaceae</taxon>
        <taxon>Natrinema</taxon>
    </lineage>
</organism>
<dbReference type="RefSeq" id="WP_377043549.1">
    <property type="nucleotide sequence ID" value="NZ_JAQIVI010000596.1"/>
</dbReference>
<name>A0ABD5SZS3_9EURY</name>
<gene>
    <name evidence="1" type="ORF">ACFQE6_27520</name>
</gene>
<keyword evidence="2" id="KW-1185">Reference proteome</keyword>
<proteinExistence type="predicted"/>
<dbReference type="PROSITE" id="PS52050">
    <property type="entry name" value="WYL"/>
    <property type="match status" value="1"/>
</dbReference>
<sequence>MRDTICEAINDRQTLSFTYDRLPRTVEPHKVGRTTKGNVVLSGYQIGGRSRSNSVPYWRLYKLGKMGDLTVNKDQFDGPRPEYKRSDKRMTQIYCRL</sequence>
<reference evidence="1 2" key="1">
    <citation type="journal article" date="2019" name="Int. J. Syst. Evol. Microbiol.">
        <title>The Global Catalogue of Microorganisms (GCM) 10K type strain sequencing project: providing services to taxonomists for standard genome sequencing and annotation.</title>
        <authorList>
            <consortium name="The Broad Institute Genomics Platform"/>
            <consortium name="The Broad Institute Genome Sequencing Center for Infectious Disease"/>
            <person name="Wu L."/>
            <person name="Ma J."/>
        </authorList>
    </citation>
    <scope>NUCLEOTIDE SEQUENCE [LARGE SCALE GENOMIC DNA]</scope>
    <source>
        <strain evidence="1 2">LMG 29247</strain>
    </source>
</reference>
<dbReference type="Proteomes" id="UP001596383">
    <property type="component" value="Unassembled WGS sequence"/>
</dbReference>
<dbReference type="EMBL" id="JBHSWV010000596">
    <property type="protein sequence ID" value="MFC6768625.1"/>
    <property type="molecule type" value="Genomic_DNA"/>
</dbReference>
<comment type="caution">
    <text evidence="1">The sequence shown here is derived from an EMBL/GenBank/DDBJ whole genome shotgun (WGS) entry which is preliminary data.</text>
</comment>